<dbReference type="InterPro" id="IPR036291">
    <property type="entry name" value="NAD(P)-bd_dom_sf"/>
</dbReference>
<dbReference type="SUPFAM" id="SSF51735">
    <property type="entry name" value="NAD(P)-binding Rossmann-fold domains"/>
    <property type="match status" value="1"/>
</dbReference>
<dbReference type="InterPro" id="IPR005913">
    <property type="entry name" value="dTDP_dehydrorham_reduct"/>
</dbReference>
<dbReference type="Pfam" id="PF09931">
    <property type="entry name" value="Phage_phiJL001_Gp84_N"/>
    <property type="match status" value="1"/>
</dbReference>
<sequence>MSRTVGAALATHLAGAVTSVTTLVRIQRVDGVIKALTSHDADIVFDDGDGSLTYLSAVGYSRSAVSGDDGVQPAAPKPEEEEPEEKPEDDEEDSEEEEEPTEEAEPNPQSHYGKTKWYGEEAILEADYPTDVILRTTVLYGGHKPDFVTAILAQLKTNDLFEVTGAILGSPTYVPHLAKGIKKLLMLKQPPKIVNITGKDVMSRWTFACKIAKVFGYPVYNVLPTMKSQMGAATRPRLGGLKVDLARTLNIPIYSVKDGLEEMKSGY</sequence>
<dbReference type="EMBL" id="LAZR01067534">
    <property type="protein sequence ID" value="KKK51386.1"/>
    <property type="molecule type" value="Genomic_DNA"/>
</dbReference>
<feature type="compositionally biased region" description="Acidic residues" evidence="1">
    <location>
        <begin position="79"/>
        <end position="105"/>
    </location>
</feature>
<dbReference type="InterPro" id="IPR029903">
    <property type="entry name" value="RmlD-like-bd"/>
</dbReference>
<dbReference type="PANTHER" id="PTHR10491">
    <property type="entry name" value="DTDP-4-DEHYDRORHAMNOSE REDUCTASE"/>
    <property type="match status" value="1"/>
</dbReference>
<protein>
    <recommendedName>
        <fullName evidence="2">RmlD-like substrate binding domain-containing protein</fullName>
    </recommendedName>
</protein>
<dbReference type="PANTHER" id="PTHR10491:SF4">
    <property type="entry name" value="METHIONINE ADENOSYLTRANSFERASE 2 SUBUNIT BETA"/>
    <property type="match status" value="1"/>
</dbReference>
<gene>
    <name evidence="3" type="ORF">LCGC14_3115470</name>
</gene>
<name>A0A0F8YTT2_9ZZZZ</name>
<proteinExistence type="predicted"/>
<dbReference type="AlphaFoldDB" id="A0A0F8YTT2"/>
<feature type="region of interest" description="Disordered" evidence="1">
    <location>
        <begin position="64"/>
        <end position="114"/>
    </location>
</feature>
<evidence type="ECO:0000259" key="2">
    <source>
        <dbReference type="Pfam" id="PF04321"/>
    </source>
</evidence>
<reference evidence="3" key="1">
    <citation type="journal article" date="2015" name="Nature">
        <title>Complex archaea that bridge the gap between prokaryotes and eukaryotes.</title>
        <authorList>
            <person name="Spang A."/>
            <person name="Saw J.H."/>
            <person name="Jorgensen S.L."/>
            <person name="Zaremba-Niedzwiedzka K."/>
            <person name="Martijn J."/>
            <person name="Lind A.E."/>
            <person name="van Eijk R."/>
            <person name="Schleper C."/>
            <person name="Guy L."/>
            <person name="Ettema T.J."/>
        </authorList>
    </citation>
    <scope>NUCLEOTIDE SEQUENCE</scope>
</reference>
<dbReference type="Gene3D" id="3.40.50.720">
    <property type="entry name" value="NAD(P)-binding Rossmann-like Domain"/>
    <property type="match status" value="1"/>
</dbReference>
<evidence type="ECO:0000256" key="1">
    <source>
        <dbReference type="SAM" id="MobiDB-lite"/>
    </source>
</evidence>
<feature type="domain" description="RmlD-like substrate binding" evidence="2">
    <location>
        <begin position="94"/>
        <end position="263"/>
    </location>
</feature>
<organism evidence="3">
    <name type="scientific">marine sediment metagenome</name>
    <dbReference type="NCBI Taxonomy" id="412755"/>
    <lineage>
        <taxon>unclassified sequences</taxon>
        <taxon>metagenomes</taxon>
        <taxon>ecological metagenomes</taxon>
    </lineage>
</organism>
<dbReference type="Pfam" id="PF04321">
    <property type="entry name" value="RmlD_sub_bind"/>
    <property type="match status" value="1"/>
</dbReference>
<accession>A0A0F8YTT2</accession>
<evidence type="ECO:0000313" key="3">
    <source>
        <dbReference type="EMBL" id="KKK51386.1"/>
    </source>
</evidence>
<comment type="caution">
    <text evidence="3">The sequence shown here is derived from an EMBL/GenBank/DDBJ whole genome shotgun (WGS) entry which is preliminary data.</text>
</comment>